<evidence type="ECO:0000313" key="2">
    <source>
        <dbReference type="EMBL" id="KAG0593063.1"/>
    </source>
</evidence>
<evidence type="ECO:0000256" key="1">
    <source>
        <dbReference type="SAM" id="MobiDB-lite"/>
    </source>
</evidence>
<protein>
    <recommendedName>
        <fullName evidence="4">Histone deacetylation protein Rxt3</fullName>
    </recommendedName>
</protein>
<sequence length="910" mass="101730">MSQLHLSLLSHCCCRDYSLSHNRPLHLYTTPAQVPSSWRDEMSLPAKRQHEEVATAATAVVPKVLEPGSGKAQHGGVVMESAASAAAFGGGGAEARPAKVARHNDRVAEGGEKVEVFGSSAYGSGKPGRDGGGSGPMEVTVGEGNSGKEAQGQVQGLKIKVREFGGGSADGKSDRDPGRVDLERKASGGRDYGDAVKESTGNKEVLGKVEVKVEDQVAQQHGGSGWEVGQEFADGNRGEGNSEGLRKRSPREGESKVVAKDVVAMDVKREEPREKEKEKEIKEEKRIERKEEVGPIVQQLLPQPQPHLDIKSDKDNEKDEREREKGEKEKERVREREKERERERSRDREKEAVRLEKREKREKERDRDSHRREREERDDSLVDKVDKEEGKGVKVEEPDMDRKPVREGDDRKLVEKEGRERVREKDRDKERDEEGEGEKRKKRVREQEKDRDLDTDGAAGDKDKDAVHGYGVQQRKRMLRPRGPTNPANRDSRSRFRPKDNEGTQGRPESSFINYRVGEGMPELAKLWKEYDERNSDERNSSSNGSSPTVEIRIPAELATTTNRQIRGSQLWGTDVYTDDSDIVAVLLHTGYYSPSATPPPNSISELRATIRILGPQNMYTSTLRNGLRSRAWGGGGGGGGGCSYSVERCRIMKQGGGTVELEPCLNRTPQVSPTLAPAASERTVTTRAASSSAYRQQRFMQEVTIQYNLCNEPWAKYSMSIVADRGLKKSQFTSARLKKGEVLYVETHAHRYELAYDGERTTCNGATTATSSFPQGSLGGEKGKEKWVSTERPPVVSEKEPTLHTHNGEKSHGNHPSNGQTSGHHGHTVTHHNSEPHEYYRWSKCKRPLPLSSMKKKGVPLPLEFVVALEEGLAWDEIQWSPTSVWVRGTEYMLNRAQFFSFDKDEMEE</sequence>
<keyword evidence="3" id="KW-1185">Reference proteome</keyword>
<dbReference type="Gene3D" id="2.170.130.20">
    <property type="entry name" value="LCCL-like domain"/>
    <property type="match status" value="1"/>
</dbReference>
<dbReference type="AlphaFoldDB" id="A0A8T0JDH3"/>
<dbReference type="SUPFAM" id="SSF69848">
    <property type="entry name" value="LCCL domain"/>
    <property type="match status" value="1"/>
</dbReference>
<feature type="compositionally biased region" description="Basic and acidic residues" evidence="1">
    <location>
        <begin position="490"/>
        <end position="502"/>
    </location>
</feature>
<feature type="compositionally biased region" description="Basic and acidic residues" evidence="1">
    <location>
        <begin position="308"/>
        <end position="432"/>
    </location>
</feature>
<feature type="region of interest" description="Disordered" evidence="1">
    <location>
        <begin position="533"/>
        <end position="556"/>
    </location>
</feature>
<organism evidence="2 3">
    <name type="scientific">Ceratodon purpureus</name>
    <name type="common">Fire moss</name>
    <name type="synonym">Dicranum purpureum</name>
    <dbReference type="NCBI Taxonomy" id="3225"/>
    <lineage>
        <taxon>Eukaryota</taxon>
        <taxon>Viridiplantae</taxon>
        <taxon>Streptophyta</taxon>
        <taxon>Embryophyta</taxon>
        <taxon>Bryophyta</taxon>
        <taxon>Bryophytina</taxon>
        <taxon>Bryopsida</taxon>
        <taxon>Dicranidae</taxon>
        <taxon>Pseudoditrichales</taxon>
        <taxon>Ditrichaceae</taxon>
        <taxon>Ceratodon</taxon>
    </lineage>
</organism>
<accession>A0A8T0JDH3</accession>
<comment type="caution">
    <text evidence="2">The sequence shown here is derived from an EMBL/GenBank/DDBJ whole genome shotgun (WGS) entry which is preliminary data.</text>
</comment>
<dbReference type="EMBL" id="CM026421">
    <property type="protein sequence ID" value="KAG0593063.1"/>
    <property type="molecule type" value="Genomic_DNA"/>
</dbReference>
<feature type="compositionally biased region" description="Basic and acidic residues" evidence="1">
    <location>
        <begin position="266"/>
        <end position="293"/>
    </location>
</feature>
<dbReference type="InterPro" id="IPR013951">
    <property type="entry name" value="Rxt3"/>
</dbReference>
<gene>
    <name evidence="2" type="ORF">KC19_1G302700</name>
</gene>
<feature type="region of interest" description="Disordered" evidence="1">
    <location>
        <begin position="768"/>
        <end position="838"/>
    </location>
</feature>
<dbReference type="InterPro" id="IPR036609">
    <property type="entry name" value="LCCL_sf"/>
</dbReference>
<dbReference type="Pfam" id="PF08642">
    <property type="entry name" value="Rxt3"/>
    <property type="match status" value="1"/>
</dbReference>
<feature type="compositionally biased region" description="Basic and acidic residues" evidence="1">
    <location>
        <begin position="798"/>
        <end position="813"/>
    </location>
</feature>
<evidence type="ECO:0008006" key="4">
    <source>
        <dbReference type="Google" id="ProtNLM"/>
    </source>
</evidence>
<feature type="compositionally biased region" description="Basic and acidic residues" evidence="1">
    <location>
        <begin position="171"/>
        <end position="215"/>
    </location>
</feature>
<reference evidence="2" key="1">
    <citation type="submission" date="2020-06" db="EMBL/GenBank/DDBJ databases">
        <title>WGS assembly of Ceratodon purpureus strain R40.</title>
        <authorList>
            <person name="Carey S.B."/>
            <person name="Jenkins J."/>
            <person name="Shu S."/>
            <person name="Lovell J.T."/>
            <person name="Sreedasyam A."/>
            <person name="Maumus F."/>
            <person name="Tiley G.P."/>
            <person name="Fernandez-Pozo N."/>
            <person name="Barry K."/>
            <person name="Chen C."/>
            <person name="Wang M."/>
            <person name="Lipzen A."/>
            <person name="Daum C."/>
            <person name="Saski C.A."/>
            <person name="Payton A.C."/>
            <person name="Mcbreen J.C."/>
            <person name="Conrad R.E."/>
            <person name="Kollar L.M."/>
            <person name="Olsson S."/>
            <person name="Huttunen S."/>
            <person name="Landis J.B."/>
            <person name="Wickett N.J."/>
            <person name="Johnson M.G."/>
            <person name="Rensing S.A."/>
            <person name="Grimwood J."/>
            <person name="Schmutz J."/>
            <person name="Mcdaniel S.F."/>
        </authorList>
    </citation>
    <scope>NUCLEOTIDE SEQUENCE</scope>
    <source>
        <strain evidence="2">R40</strain>
    </source>
</reference>
<evidence type="ECO:0000313" key="3">
    <source>
        <dbReference type="Proteomes" id="UP000822688"/>
    </source>
</evidence>
<proteinExistence type="predicted"/>
<dbReference type="Proteomes" id="UP000822688">
    <property type="component" value="Chromosome 1"/>
</dbReference>
<feature type="region of interest" description="Disordered" evidence="1">
    <location>
        <begin position="118"/>
        <end position="513"/>
    </location>
</feature>
<feature type="compositionally biased region" description="Basic and acidic residues" evidence="1">
    <location>
        <begin position="244"/>
        <end position="259"/>
    </location>
</feature>
<feature type="compositionally biased region" description="Basic and acidic residues" evidence="1">
    <location>
        <begin position="445"/>
        <end position="467"/>
    </location>
</feature>
<name>A0A8T0JDH3_CERPU</name>
<feature type="compositionally biased region" description="Polar residues" evidence="1">
    <location>
        <begin position="503"/>
        <end position="513"/>
    </location>
</feature>